<sequence>MKNISYKKLIHYIIAFVAIWCIDLISIRIIWNAGFIRKCMSKSLIAFPIQAFSLKRLFDFCTAWIILLFIISNGVYFYFFLMPIKVFRILQIAHNKQKDVTDESNTNDQKDEDILSVKELIKSFLTFIVTIFISVDFCTAITQTPLVLTLLDISQDSWIAISVLGMCICCFVAYVSLTVIPYIVKNYFFIF</sequence>
<feature type="transmembrane region" description="Helical" evidence="1">
    <location>
        <begin position="12"/>
        <end position="31"/>
    </location>
</feature>
<protein>
    <submittedName>
        <fullName evidence="2">Uncharacterized protein</fullName>
    </submittedName>
</protein>
<keyword evidence="1" id="KW-1133">Transmembrane helix</keyword>
<evidence type="ECO:0000313" key="3">
    <source>
        <dbReference type="Proteomes" id="UP000095553"/>
    </source>
</evidence>
<dbReference type="EMBL" id="CYXY01000020">
    <property type="protein sequence ID" value="CUN12642.1"/>
    <property type="molecule type" value="Genomic_DNA"/>
</dbReference>
<reference evidence="2 3" key="1">
    <citation type="submission" date="2015-09" db="EMBL/GenBank/DDBJ databases">
        <authorList>
            <consortium name="Pathogen Informatics"/>
        </authorList>
    </citation>
    <scope>NUCLEOTIDE SEQUENCE [LARGE SCALE GENOMIC DNA]</scope>
    <source>
        <strain evidence="2 3">2789STDY5834959</strain>
    </source>
</reference>
<proteinExistence type="predicted"/>
<dbReference type="AlphaFoldDB" id="A0A173UC98"/>
<organism evidence="2 3">
    <name type="scientific">Anaerostipes hadrus</name>
    <dbReference type="NCBI Taxonomy" id="649756"/>
    <lineage>
        <taxon>Bacteria</taxon>
        <taxon>Bacillati</taxon>
        <taxon>Bacillota</taxon>
        <taxon>Clostridia</taxon>
        <taxon>Lachnospirales</taxon>
        <taxon>Lachnospiraceae</taxon>
        <taxon>Anaerostipes</taxon>
    </lineage>
</organism>
<keyword evidence="1" id="KW-0472">Membrane</keyword>
<feature type="transmembrane region" description="Helical" evidence="1">
    <location>
        <begin position="62"/>
        <end position="81"/>
    </location>
</feature>
<keyword evidence="1" id="KW-0812">Transmembrane</keyword>
<evidence type="ECO:0000313" key="2">
    <source>
        <dbReference type="EMBL" id="CUN12642.1"/>
    </source>
</evidence>
<dbReference type="RefSeq" id="WP_055073322.1">
    <property type="nucleotide sequence ID" value="NZ_CYXY01000020.1"/>
</dbReference>
<accession>A0A173UC98</accession>
<feature type="transmembrane region" description="Helical" evidence="1">
    <location>
        <begin position="158"/>
        <end position="184"/>
    </location>
</feature>
<dbReference type="Proteomes" id="UP000095553">
    <property type="component" value="Unassembled WGS sequence"/>
</dbReference>
<evidence type="ECO:0000256" key="1">
    <source>
        <dbReference type="SAM" id="Phobius"/>
    </source>
</evidence>
<name>A0A173UC98_ANAHA</name>
<feature type="transmembrane region" description="Helical" evidence="1">
    <location>
        <begin position="124"/>
        <end position="146"/>
    </location>
</feature>
<gene>
    <name evidence="2" type="ORF">ERS852571_02680</name>
</gene>